<comment type="caution">
    <text evidence="13">The sequence shown here is derived from an EMBL/GenBank/DDBJ whole genome shotgun (WGS) entry which is preliminary data.</text>
</comment>
<dbReference type="Gene3D" id="2.40.160.110">
    <property type="match status" value="1"/>
</dbReference>
<dbReference type="Pfam" id="PF01299">
    <property type="entry name" value="Lamp2-like_luminal"/>
    <property type="match status" value="1"/>
</dbReference>
<evidence type="ECO:0000313" key="13">
    <source>
        <dbReference type="EMBL" id="KAG5852027.1"/>
    </source>
</evidence>
<feature type="region of interest" description="Disordered" evidence="9">
    <location>
        <begin position="14"/>
        <end position="114"/>
    </location>
</feature>
<gene>
    <name evidence="13" type="ORF">ANANG_G00058080</name>
</gene>
<keyword evidence="4" id="KW-0967">Endosome</keyword>
<evidence type="ECO:0000256" key="6">
    <source>
        <dbReference type="ARBA" id="ARBA00023136"/>
    </source>
</evidence>
<evidence type="ECO:0000256" key="1">
    <source>
        <dbReference type="ARBA" id="ARBA00004530"/>
    </source>
</evidence>
<dbReference type="PRINTS" id="PR00336">
    <property type="entry name" value="LYSASSOCTDMP"/>
</dbReference>
<comment type="similarity">
    <text evidence="8">Belongs to the LAMP family.</text>
</comment>
<evidence type="ECO:0000256" key="4">
    <source>
        <dbReference type="ARBA" id="ARBA00022753"/>
    </source>
</evidence>
<dbReference type="InterPro" id="IPR002000">
    <property type="entry name" value="Lysosome-assoc_membr_glycop"/>
</dbReference>
<organism evidence="13 14">
    <name type="scientific">Anguilla anguilla</name>
    <name type="common">European freshwater eel</name>
    <name type="synonym">Muraena anguilla</name>
    <dbReference type="NCBI Taxonomy" id="7936"/>
    <lineage>
        <taxon>Eukaryota</taxon>
        <taxon>Metazoa</taxon>
        <taxon>Chordata</taxon>
        <taxon>Craniata</taxon>
        <taxon>Vertebrata</taxon>
        <taxon>Euteleostomi</taxon>
        <taxon>Actinopterygii</taxon>
        <taxon>Neopterygii</taxon>
        <taxon>Teleostei</taxon>
        <taxon>Anguilliformes</taxon>
        <taxon>Anguillidae</taxon>
        <taxon>Anguilla</taxon>
    </lineage>
</organism>
<proteinExistence type="inferred from homology"/>
<dbReference type="GO" id="GO:0005765">
    <property type="term" value="C:lysosomal membrane"/>
    <property type="evidence" value="ECO:0007669"/>
    <property type="project" value="UniProtKB-SubCell"/>
</dbReference>
<keyword evidence="6 8" id="KW-0472">Membrane</keyword>
<keyword evidence="2 8" id="KW-0812">Transmembrane</keyword>
<keyword evidence="5 10" id="KW-1133">Transmembrane helix</keyword>
<keyword evidence="14" id="KW-1185">Reference proteome</keyword>
<reference evidence="13" key="1">
    <citation type="submission" date="2021-01" db="EMBL/GenBank/DDBJ databases">
        <title>A chromosome-scale assembly of European eel, Anguilla anguilla.</title>
        <authorList>
            <person name="Henkel C."/>
            <person name="Jong-Raadsen S.A."/>
            <person name="Dufour S."/>
            <person name="Weltzien F.-A."/>
            <person name="Palstra A.P."/>
            <person name="Pelster B."/>
            <person name="Spaink H.P."/>
            <person name="Van Den Thillart G.E."/>
            <person name="Jansen H."/>
            <person name="Zahm M."/>
            <person name="Klopp C."/>
            <person name="Cedric C."/>
            <person name="Louis A."/>
            <person name="Berthelot C."/>
            <person name="Parey E."/>
            <person name="Roest Crollius H."/>
            <person name="Montfort J."/>
            <person name="Robinson-Rechavi M."/>
            <person name="Bucao C."/>
            <person name="Bouchez O."/>
            <person name="Gislard M."/>
            <person name="Lluch J."/>
            <person name="Milhes M."/>
            <person name="Lampietro C."/>
            <person name="Lopez Roques C."/>
            <person name="Donnadieu C."/>
            <person name="Braasch I."/>
            <person name="Desvignes T."/>
            <person name="Postlethwait J."/>
            <person name="Bobe J."/>
            <person name="Guiguen Y."/>
            <person name="Dirks R."/>
        </authorList>
    </citation>
    <scope>NUCLEOTIDE SEQUENCE</scope>
    <source>
        <strain evidence="13">Tag_6206</strain>
        <tissue evidence="13">Liver</tissue>
    </source>
</reference>
<evidence type="ECO:0000256" key="2">
    <source>
        <dbReference type="ARBA" id="ARBA00022692"/>
    </source>
</evidence>
<feature type="domain" description="Lysosome-associated membrane glycoprotein 2-like transmembrane" evidence="12">
    <location>
        <begin position="284"/>
        <end position="313"/>
    </location>
</feature>
<comment type="caution">
    <text evidence="8">Lacks conserved residue(s) required for the propagation of feature annotation.</text>
</comment>
<evidence type="ECO:0000256" key="7">
    <source>
        <dbReference type="ARBA" id="ARBA00023180"/>
    </source>
</evidence>
<dbReference type="PROSITE" id="PS51407">
    <property type="entry name" value="LAMP_3"/>
    <property type="match status" value="1"/>
</dbReference>
<protein>
    <submittedName>
        <fullName evidence="13">Uncharacterized protein</fullName>
    </submittedName>
</protein>
<name>A0A9D3S6N2_ANGAN</name>
<dbReference type="InterPro" id="IPR048528">
    <property type="entry name" value="Lamp2-like_luminal"/>
</dbReference>
<dbReference type="GO" id="GO:0005886">
    <property type="term" value="C:plasma membrane"/>
    <property type="evidence" value="ECO:0007669"/>
    <property type="project" value="TreeGrafter"/>
</dbReference>
<dbReference type="EMBL" id="JAFIRN010000003">
    <property type="protein sequence ID" value="KAG5852027.1"/>
    <property type="molecule type" value="Genomic_DNA"/>
</dbReference>
<evidence type="ECO:0000256" key="3">
    <source>
        <dbReference type="ARBA" id="ARBA00022729"/>
    </source>
</evidence>
<evidence type="ECO:0000256" key="9">
    <source>
        <dbReference type="SAM" id="MobiDB-lite"/>
    </source>
</evidence>
<evidence type="ECO:0000259" key="11">
    <source>
        <dbReference type="Pfam" id="PF01299"/>
    </source>
</evidence>
<feature type="compositionally biased region" description="Low complexity" evidence="9">
    <location>
        <begin position="25"/>
        <end position="106"/>
    </location>
</feature>
<comment type="subcellular location">
    <subcellularLocation>
        <location evidence="1">Endosome membrane</location>
        <topology evidence="1">Single-pass type I membrane protein</topology>
    </subcellularLocation>
    <subcellularLocation>
        <location evidence="8">Lysosome membrane</location>
        <topology evidence="8">Single-pass type I membrane protein</topology>
    </subcellularLocation>
</comment>
<keyword evidence="7" id="KW-0325">Glycoprotein</keyword>
<evidence type="ECO:0000259" key="12">
    <source>
        <dbReference type="Pfam" id="PF21222"/>
    </source>
</evidence>
<evidence type="ECO:0000256" key="10">
    <source>
        <dbReference type="SAM" id="Phobius"/>
    </source>
</evidence>
<dbReference type="PANTHER" id="PTHR11506">
    <property type="entry name" value="LYSOSOME-ASSOCIATED MEMBRANE GLYCOPROTEIN"/>
    <property type="match status" value="1"/>
</dbReference>
<keyword evidence="3" id="KW-0732">Signal</keyword>
<dbReference type="GO" id="GO:0031902">
    <property type="term" value="C:late endosome membrane"/>
    <property type="evidence" value="ECO:0007669"/>
    <property type="project" value="TreeGrafter"/>
</dbReference>
<dbReference type="InterPro" id="IPR048524">
    <property type="entry name" value="Lamp2-like_TM"/>
</dbReference>
<dbReference type="PANTHER" id="PTHR11506:SF2">
    <property type="entry name" value="MACROSIALIN"/>
    <property type="match status" value="1"/>
</dbReference>
<feature type="transmembrane region" description="Helical" evidence="10">
    <location>
        <begin position="282"/>
        <end position="303"/>
    </location>
</feature>
<dbReference type="AlphaFoldDB" id="A0A9D3S6N2"/>
<dbReference type="Proteomes" id="UP001044222">
    <property type="component" value="Unassembled WGS sequence"/>
</dbReference>
<evidence type="ECO:0000256" key="5">
    <source>
        <dbReference type="ARBA" id="ARBA00022989"/>
    </source>
</evidence>
<accession>A0A9D3S6N2</accession>
<evidence type="ECO:0000313" key="14">
    <source>
        <dbReference type="Proteomes" id="UP001044222"/>
    </source>
</evidence>
<keyword evidence="8" id="KW-0458">Lysosome</keyword>
<feature type="domain" description="Lysosome-associated membrane glycoprotein 2-like luminal" evidence="11">
    <location>
        <begin position="118"/>
        <end position="262"/>
    </location>
</feature>
<dbReference type="Pfam" id="PF21222">
    <property type="entry name" value="Lamp2_2nd"/>
    <property type="match status" value="1"/>
</dbReference>
<evidence type="ECO:0000256" key="8">
    <source>
        <dbReference type="PROSITE-ProRule" id="PRU00740"/>
    </source>
</evidence>
<dbReference type="GO" id="GO:0072594">
    <property type="term" value="P:establishment of protein localization to organelle"/>
    <property type="evidence" value="ECO:0007669"/>
    <property type="project" value="TreeGrafter"/>
</dbReference>
<sequence length="315" mass="34364">MGRTHLPLFLLLGNLMPPHRPPHPNTTTHLPNTTTPHPNTTTPHPNTTTPHPNTTTPHPNTTTPHPNTTTPHPNTTTPHPNTTTPHPNTTTPLPKTTTPHPNTTTPAPQPTPKTNLTAGNYTLKSGNDVCALANMALEVRVEYGTKNKSEGAYIVQPGKTSVSGTCDKLSVKFTLTFKEGSIDFRFQKNVSEKLVYVSSVAVELTYPFDHADPKTKYAASNNSVKLFPAAIGHSYSCRNQSVYLGKGIHLDMTQVRMQALNITNTNFGLPDPCPADQPDYRVAIAVGIVLLILIIIVIVAYLIGRRRRIDGYQSL</sequence>